<dbReference type="PRINTS" id="PR00758">
    <property type="entry name" value="ARSENICPUMP"/>
</dbReference>
<evidence type="ECO:0000256" key="2">
    <source>
        <dbReference type="ARBA" id="ARBA00022475"/>
    </source>
</evidence>
<dbReference type="AlphaFoldDB" id="A0AAE9XK37"/>
<evidence type="ECO:0000313" key="8">
    <source>
        <dbReference type="Proteomes" id="UP001217500"/>
    </source>
</evidence>
<evidence type="ECO:0000256" key="5">
    <source>
        <dbReference type="ARBA" id="ARBA00023136"/>
    </source>
</evidence>
<feature type="transmembrane region" description="Helical" evidence="6">
    <location>
        <begin position="146"/>
        <end position="163"/>
    </location>
</feature>
<organism evidence="7 8">
    <name type="scientific">Gimibacter soli</name>
    <dbReference type="NCBI Taxonomy" id="3024400"/>
    <lineage>
        <taxon>Bacteria</taxon>
        <taxon>Pseudomonadati</taxon>
        <taxon>Pseudomonadota</taxon>
        <taxon>Alphaproteobacteria</taxon>
        <taxon>Kordiimonadales</taxon>
        <taxon>Temperatibacteraceae</taxon>
        <taxon>Gimibacter</taxon>
    </lineage>
</organism>
<evidence type="ECO:0000256" key="4">
    <source>
        <dbReference type="ARBA" id="ARBA00022989"/>
    </source>
</evidence>
<feature type="transmembrane region" description="Helical" evidence="6">
    <location>
        <begin position="192"/>
        <end position="208"/>
    </location>
</feature>
<gene>
    <name evidence="7" type="ORF">PH603_08820</name>
</gene>
<dbReference type="GO" id="GO:0005886">
    <property type="term" value="C:plasma membrane"/>
    <property type="evidence" value="ECO:0007669"/>
    <property type="project" value="UniProtKB-SubCell"/>
</dbReference>
<evidence type="ECO:0000256" key="1">
    <source>
        <dbReference type="ARBA" id="ARBA00004651"/>
    </source>
</evidence>
<dbReference type="EMBL" id="CP116805">
    <property type="protein sequence ID" value="WCL52639.1"/>
    <property type="molecule type" value="Genomic_DNA"/>
</dbReference>
<dbReference type="InterPro" id="IPR045708">
    <property type="entry name" value="DUF6064"/>
</dbReference>
<evidence type="ECO:0000256" key="6">
    <source>
        <dbReference type="SAM" id="Phobius"/>
    </source>
</evidence>
<dbReference type="Proteomes" id="UP001217500">
    <property type="component" value="Chromosome"/>
</dbReference>
<dbReference type="InterPro" id="IPR000802">
    <property type="entry name" value="Arsenical_pump_ArsB"/>
</dbReference>
<comment type="subcellular location">
    <subcellularLocation>
        <location evidence="1">Cell membrane</location>
        <topology evidence="1">Multi-pass membrane protein</topology>
    </subcellularLocation>
</comment>
<feature type="transmembrane region" description="Helical" evidence="6">
    <location>
        <begin position="31"/>
        <end position="50"/>
    </location>
</feature>
<feature type="transmembrane region" description="Helical" evidence="6">
    <location>
        <begin position="118"/>
        <end position="134"/>
    </location>
</feature>
<reference evidence="7" key="1">
    <citation type="submission" date="2023-01" db="EMBL/GenBank/DDBJ databases">
        <title>The genome sequence of Kordiimonadaceae bacterium 6D33.</title>
        <authorList>
            <person name="Liu Y."/>
        </authorList>
    </citation>
    <scope>NUCLEOTIDE SEQUENCE</scope>
    <source>
        <strain evidence="7">6D33</strain>
    </source>
</reference>
<keyword evidence="3 6" id="KW-0812">Transmembrane</keyword>
<keyword evidence="4 6" id="KW-1133">Transmembrane helix</keyword>
<evidence type="ECO:0000256" key="3">
    <source>
        <dbReference type="ARBA" id="ARBA00022692"/>
    </source>
</evidence>
<feature type="transmembrane region" description="Helical" evidence="6">
    <location>
        <begin position="89"/>
        <end position="106"/>
    </location>
</feature>
<sequence>MGDWLSYSIQDFLMYGPDTYYRLYGLYSAELFPFGIAAILATLGVVYLLFRPVHWYARAIAVLMAAGWAATGIGFFHRHYATINWAGDWFAAAFLGQAILFLWLVVRPLPEERSRAGALTVLTALVVGIYLPMAMGRPLDQAEVPLLAPDPTVLMTFGVLMAYGRRTWPLAVIPLLWAIVGGAFLWALGSPVWWLMPAGAVGLFISWWRR</sequence>
<protein>
    <submittedName>
        <fullName evidence="7">DUF6064 family protein</fullName>
    </submittedName>
</protein>
<keyword evidence="2" id="KW-1003">Cell membrane</keyword>
<accession>A0AAE9XK37</accession>
<dbReference type="Pfam" id="PF19540">
    <property type="entry name" value="DUF6064"/>
    <property type="match status" value="1"/>
</dbReference>
<keyword evidence="8" id="KW-1185">Reference proteome</keyword>
<dbReference type="GO" id="GO:0015105">
    <property type="term" value="F:arsenite transmembrane transporter activity"/>
    <property type="evidence" value="ECO:0007669"/>
    <property type="project" value="InterPro"/>
</dbReference>
<keyword evidence="5 6" id="KW-0472">Membrane</keyword>
<feature type="transmembrane region" description="Helical" evidence="6">
    <location>
        <begin position="170"/>
        <end position="186"/>
    </location>
</feature>
<dbReference type="KEGG" id="gso:PH603_08820"/>
<evidence type="ECO:0000313" key="7">
    <source>
        <dbReference type="EMBL" id="WCL52639.1"/>
    </source>
</evidence>
<feature type="transmembrane region" description="Helical" evidence="6">
    <location>
        <begin position="57"/>
        <end position="77"/>
    </location>
</feature>
<proteinExistence type="predicted"/>
<name>A0AAE9XK37_9PROT</name>
<dbReference type="RefSeq" id="WP_289501939.1">
    <property type="nucleotide sequence ID" value="NZ_CP116805.1"/>
</dbReference>